<evidence type="ECO:0000313" key="2">
    <source>
        <dbReference type="EMBL" id="KAK6332848.1"/>
    </source>
</evidence>
<gene>
    <name evidence="2" type="ORF">TWF696_002869</name>
</gene>
<protein>
    <submittedName>
        <fullName evidence="2">Uncharacterized protein</fullName>
    </submittedName>
</protein>
<feature type="compositionally biased region" description="Polar residues" evidence="1">
    <location>
        <begin position="1"/>
        <end position="11"/>
    </location>
</feature>
<dbReference type="AlphaFoldDB" id="A0AAV9U481"/>
<dbReference type="EMBL" id="JAVHNQ010000014">
    <property type="protein sequence ID" value="KAK6332848.1"/>
    <property type="molecule type" value="Genomic_DNA"/>
</dbReference>
<keyword evidence="3" id="KW-1185">Reference proteome</keyword>
<sequence length="157" mass="17582">MSDSSDTNSASPAGDANNAAPSTPFSVEALERQAVERIPFIPHFVAPNPPVPTPEQRRSFKIRGMRMMVENFPNRTPGPGALPAAYGQSMQVCLKAWEDGTVAWEDGQAYLWGLNGLIARGTIKDVQHTHYVYCMQGIRDYHFDPCREYHIRSQWMA</sequence>
<feature type="region of interest" description="Disordered" evidence="1">
    <location>
        <begin position="1"/>
        <end position="25"/>
    </location>
</feature>
<evidence type="ECO:0000256" key="1">
    <source>
        <dbReference type="SAM" id="MobiDB-lite"/>
    </source>
</evidence>
<dbReference type="Proteomes" id="UP001375240">
    <property type="component" value="Unassembled WGS sequence"/>
</dbReference>
<name>A0AAV9U481_9PEZI</name>
<organism evidence="2 3">
    <name type="scientific">Orbilia brochopaga</name>
    <dbReference type="NCBI Taxonomy" id="3140254"/>
    <lineage>
        <taxon>Eukaryota</taxon>
        <taxon>Fungi</taxon>
        <taxon>Dikarya</taxon>
        <taxon>Ascomycota</taxon>
        <taxon>Pezizomycotina</taxon>
        <taxon>Orbiliomycetes</taxon>
        <taxon>Orbiliales</taxon>
        <taxon>Orbiliaceae</taxon>
        <taxon>Orbilia</taxon>
    </lineage>
</organism>
<reference evidence="2 3" key="1">
    <citation type="submission" date="2019-10" db="EMBL/GenBank/DDBJ databases">
        <authorList>
            <person name="Palmer J.M."/>
        </authorList>
    </citation>
    <scope>NUCLEOTIDE SEQUENCE [LARGE SCALE GENOMIC DNA]</scope>
    <source>
        <strain evidence="2 3">TWF696</strain>
    </source>
</reference>
<evidence type="ECO:0000313" key="3">
    <source>
        <dbReference type="Proteomes" id="UP001375240"/>
    </source>
</evidence>
<comment type="caution">
    <text evidence="2">The sequence shown here is derived from an EMBL/GenBank/DDBJ whole genome shotgun (WGS) entry which is preliminary data.</text>
</comment>
<accession>A0AAV9U481</accession>
<proteinExistence type="predicted"/>